<dbReference type="InterPro" id="IPR027417">
    <property type="entry name" value="P-loop_NTPase"/>
</dbReference>
<feature type="domain" description="TraG P-loop" evidence="2">
    <location>
        <begin position="470"/>
        <end position="801"/>
    </location>
</feature>
<dbReference type="Gene3D" id="1.10.8.730">
    <property type="match status" value="1"/>
</dbReference>
<keyword evidence="1" id="KW-0472">Membrane</keyword>
<dbReference type="Gene3D" id="6.10.140.2170">
    <property type="match status" value="1"/>
</dbReference>
<evidence type="ECO:0000313" key="3">
    <source>
        <dbReference type="EMBL" id="HIX50360.1"/>
    </source>
</evidence>
<dbReference type="PANTHER" id="PTHR30121:SF6">
    <property type="entry name" value="SLR6007 PROTEIN"/>
    <property type="match status" value="1"/>
</dbReference>
<keyword evidence="1" id="KW-1133">Transmembrane helix</keyword>
<dbReference type="Proteomes" id="UP000886847">
    <property type="component" value="Unassembled WGS sequence"/>
</dbReference>
<evidence type="ECO:0000256" key="1">
    <source>
        <dbReference type="SAM" id="Phobius"/>
    </source>
</evidence>
<dbReference type="InterPro" id="IPR043964">
    <property type="entry name" value="P-loop_TraG"/>
</dbReference>
<dbReference type="EMBL" id="DXEW01000020">
    <property type="protein sequence ID" value="HIX50360.1"/>
    <property type="molecule type" value="Genomic_DNA"/>
</dbReference>
<keyword evidence="1" id="KW-0812">Transmembrane</keyword>
<sequence>MKNTVWKCYSMTDVIVALFVFALIFIAVTAGNWAFAIVMGLIAVVMFMPTPDGIFYTCIFENVKFLFAKKRYTADAKNPKENIDTLLGLKEIKTNGLLAYSGGMFGRVIKVGQKNFGIEDVVQQNIDINYIANALKLLDANQSADIIKIDRPVNLDGFSEDLFARLSALREEEPQTREIRRGILQERIDRIDKLNNIRKQYLSDYYIVVYGRNELDLESAAINIAGEVGKSGLSTKLLGQREAAVFLKYSFSRNFDEREEKEIADEDLLAWVKPKEVVFHGNRYVIDGTEASVLAVADYPLRVKNAWGAKLFNIPNTKIVMHVRPVDKYKAIRRIDKCIGEMETKQIVAEKASEANSAETHQETMNALLDSLQTENESLLDVTLTVTAYNYLKNENYKKAVRRAMLTENFKPSTLYGLQIEGFKTAAVSPVSTLKNHERGINSSSLAAVFPFVRTCVLDEGGILLGENKTNGYPFILNLWKRGNLYQNSNAMIIGKSGSGKSYFLKTLIANEWANGTRVIVLDPEAEYLTLTRNLAGNIIDVGNAKEGRINPFHIYKILTEDGTPADPKVTFNTHLKMLESFFKIVLADAPVDVIELINNLVVETYERMGITENTDCSAFPADYFPLFSDLLETLQSKNKESMDELTKRDMRTAELYLQKFVSGRYSDIWNAPSTLKTDADLIDFDFQSLFANKNNTVANAQMLLIFRFIEQEVINAREKNKGGANLHTLIIADEAHLYIDPKFPIALDFFYSMSKRIRKYNGSFVPATQNIADWNANEELRGKTSAIIKNSQYSFIFKLSAPDMKDVLDIYKAGDSFNDEEQRMIISAVTGQTFFVGSTELRNCILVKAGDYTQGLFEEKEGHQ</sequence>
<dbReference type="InterPro" id="IPR051162">
    <property type="entry name" value="T4SS_component"/>
</dbReference>
<evidence type="ECO:0000313" key="4">
    <source>
        <dbReference type="Proteomes" id="UP000886847"/>
    </source>
</evidence>
<dbReference type="CDD" id="cd01127">
    <property type="entry name" value="TrwB_TraG_TraD_VirD4"/>
    <property type="match status" value="2"/>
</dbReference>
<feature type="transmembrane region" description="Helical" evidence="1">
    <location>
        <begin position="15"/>
        <end position="48"/>
    </location>
</feature>
<dbReference type="AlphaFoldDB" id="A0A9D1W0E9"/>
<dbReference type="Pfam" id="PF19044">
    <property type="entry name" value="P-loop_TraG"/>
    <property type="match status" value="1"/>
</dbReference>
<comment type="caution">
    <text evidence="3">The sequence shown here is derived from an EMBL/GenBank/DDBJ whole genome shotgun (WGS) entry which is preliminary data.</text>
</comment>
<proteinExistence type="predicted"/>
<protein>
    <submittedName>
        <fullName evidence="3">DUF87 domain-containing protein</fullName>
    </submittedName>
</protein>
<reference evidence="3" key="2">
    <citation type="submission" date="2021-04" db="EMBL/GenBank/DDBJ databases">
        <authorList>
            <person name="Gilroy R."/>
        </authorList>
    </citation>
    <scope>NUCLEOTIDE SEQUENCE</scope>
    <source>
        <strain evidence="3">2189</strain>
    </source>
</reference>
<gene>
    <name evidence="3" type="ORF">H9851_03660</name>
</gene>
<dbReference type="PANTHER" id="PTHR30121">
    <property type="entry name" value="UNCHARACTERIZED PROTEIN YJGR-RELATED"/>
    <property type="match status" value="1"/>
</dbReference>
<organism evidence="3 4">
    <name type="scientific">Candidatus Borkfalkia faecavium</name>
    <dbReference type="NCBI Taxonomy" id="2838508"/>
    <lineage>
        <taxon>Bacteria</taxon>
        <taxon>Bacillati</taxon>
        <taxon>Bacillota</taxon>
        <taxon>Clostridia</taxon>
        <taxon>Christensenellales</taxon>
        <taxon>Christensenellaceae</taxon>
        <taxon>Candidatus Borkfalkia</taxon>
    </lineage>
</organism>
<evidence type="ECO:0000259" key="2">
    <source>
        <dbReference type="Pfam" id="PF19044"/>
    </source>
</evidence>
<accession>A0A9D1W0E9</accession>
<dbReference type="Gene3D" id="3.40.50.300">
    <property type="entry name" value="P-loop containing nucleotide triphosphate hydrolases"/>
    <property type="match status" value="1"/>
</dbReference>
<dbReference type="SUPFAM" id="SSF52540">
    <property type="entry name" value="P-loop containing nucleoside triphosphate hydrolases"/>
    <property type="match status" value="1"/>
</dbReference>
<reference evidence="3" key="1">
    <citation type="journal article" date="2021" name="PeerJ">
        <title>Extensive microbial diversity within the chicken gut microbiome revealed by metagenomics and culture.</title>
        <authorList>
            <person name="Gilroy R."/>
            <person name="Ravi A."/>
            <person name="Getino M."/>
            <person name="Pursley I."/>
            <person name="Horton D.L."/>
            <person name="Alikhan N.F."/>
            <person name="Baker D."/>
            <person name="Gharbi K."/>
            <person name="Hall N."/>
            <person name="Watson M."/>
            <person name="Adriaenssens E.M."/>
            <person name="Foster-Nyarko E."/>
            <person name="Jarju S."/>
            <person name="Secka A."/>
            <person name="Antonio M."/>
            <person name="Oren A."/>
            <person name="Chaudhuri R.R."/>
            <person name="La Ragione R."/>
            <person name="Hildebrand F."/>
            <person name="Pallen M.J."/>
        </authorList>
    </citation>
    <scope>NUCLEOTIDE SEQUENCE</scope>
    <source>
        <strain evidence="3">2189</strain>
    </source>
</reference>
<name>A0A9D1W0E9_9FIRM</name>